<accession>A0A120KN87</accession>
<reference evidence="2" key="1">
    <citation type="submission" date="2016-02" db="EMBL/GenBank/DDBJ databases">
        <authorList>
            <person name="Holder M.E."/>
            <person name="Ajami N.J."/>
            <person name="Petrosino J.F."/>
        </authorList>
    </citation>
    <scope>NUCLEOTIDE SEQUENCE [LARGE SCALE GENOMIC DNA]</scope>
    <source>
        <strain evidence="2">DSM 12838</strain>
    </source>
</reference>
<organism evidence="1 2">
    <name type="scientific">Desulfomicrobium orale DSM 12838</name>
    <dbReference type="NCBI Taxonomy" id="888061"/>
    <lineage>
        <taxon>Bacteria</taxon>
        <taxon>Pseudomonadati</taxon>
        <taxon>Thermodesulfobacteriota</taxon>
        <taxon>Desulfovibrionia</taxon>
        <taxon>Desulfovibrionales</taxon>
        <taxon>Desulfomicrobiaceae</taxon>
        <taxon>Desulfomicrobium</taxon>
    </lineage>
</organism>
<dbReference type="AlphaFoldDB" id="A0A120KN87"/>
<dbReference type="KEGG" id="doa:AXF15_09885"/>
<sequence>MSAQTVPGSGKTGYAAQRAIFLRRYKRFLYTIYIKSRPIDNNICVVENLCINRYKIFRIF</sequence>
<evidence type="ECO:0000313" key="2">
    <source>
        <dbReference type="Proteomes" id="UP000063964"/>
    </source>
</evidence>
<protein>
    <submittedName>
        <fullName evidence="1">Uncharacterized protein</fullName>
    </submittedName>
</protein>
<proteinExistence type="predicted"/>
<dbReference type="Proteomes" id="UP000063964">
    <property type="component" value="Chromosome"/>
</dbReference>
<name>A0A120KN87_9BACT</name>
<keyword evidence="2" id="KW-1185">Reference proteome</keyword>
<evidence type="ECO:0000313" key="1">
    <source>
        <dbReference type="EMBL" id="AMD93376.1"/>
    </source>
</evidence>
<gene>
    <name evidence="1" type="ORF">AXF15_09885</name>
</gene>
<dbReference type="EMBL" id="CP014230">
    <property type="protein sequence ID" value="AMD93376.1"/>
    <property type="molecule type" value="Genomic_DNA"/>
</dbReference>